<accession>A0A6S7BM90</accession>
<dbReference type="Pfam" id="PF09614">
    <property type="entry name" value="Cas_Csy2"/>
    <property type="match status" value="1"/>
</dbReference>
<dbReference type="AlphaFoldDB" id="A0A6S7BM90"/>
<dbReference type="RefSeq" id="WP_175108148.1">
    <property type="nucleotide sequence ID" value="NZ_CADIKM010000069.1"/>
</dbReference>
<protein>
    <submittedName>
        <fullName evidence="1">CRISPR-associated protein Csy2</fullName>
    </submittedName>
</protein>
<evidence type="ECO:0000313" key="1">
    <source>
        <dbReference type="EMBL" id="CAB3804953.1"/>
    </source>
</evidence>
<reference evidence="1 2" key="1">
    <citation type="submission" date="2020-04" db="EMBL/GenBank/DDBJ databases">
        <authorList>
            <person name="De Canck E."/>
        </authorList>
    </citation>
    <scope>NUCLEOTIDE SEQUENCE [LARGE SCALE GENOMIC DNA]</scope>
    <source>
        <strain evidence="1 2">LMG 28138</strain>
    </source>
</reference>
<sequence>MNDPTALMVLPRLQVQNANAISGSICWGFPSPTAFVGFAHALERKFPSELRKGFGGVGIICHQFHPQVCLSPGRRTHVFRLTRNPVKEDGGATALVEEGRAHMEISLVIAVKDHMPARSGEYFAEDVLATAQGMRVAGGSILPTRDGKRFSAQWWTLADNPEGQTEIFRKLRRQLLPGFALVQREDLLAEHLTEIRLRYPEGNALDALLDLSRLNIEPDRPSLDIPDERQWGVRKKPGWLVPLPIGYSALSPLYAPDKVKNTRDGVTPFRFVEGLYSLGEWVGPHRLENVRQLLWHTETDPANGIYRCINHYLTPVQSTDRLR</sequence>
<dbReference type="NCBIfam" id="TIGR02565">
    <property type="entry name" value="cas_Csy2"/>
    <property type="match status" value="1"/>
</dbReference>
<gene>
    <name evidence="1" type="primary">csy2</name>
    <name evidence="1" type="ORF">LMG28138_05605</name>
</gene>
<dbReference type="EMBL" id="CADIKM010000069">
    <property type="protein sequence ID" value="CAB3804953.1"/>
    <property type="molecule type" value="Genomic_DNA"/>
</dbReference>
<dbReference type="Proteomes" id="UP000494115">
    <property type="component" value="Unassembled WGS sequence"/>
</dbReference>
<evidence type="ECO:0000313" key="2">
    <source>
        <dbReference type="Proteomes" id="UP000494115"/>
    </source>
</evidence>
<proteinExistence type="predicted"/>
<name>A0A6S7BM90_9BURK</name>
<organism evidence="1 2">
    <name type="scientific">Pararobbsia alpina</name>
    <dbReference type="NCBI Taxonomy" id="621374"/>
    <lineage>
        <taxon>Bacteria</taxon>
        <taxon>Pseudomonadati</taxon>
        <taxon>Pseudomonadota</taxon>
        <taxon>Betaproteobacteria</taxon>
        <taxon>Burkholderiales</taxon>
        <taxon>Burkholderiaceae</taxon>
        <taxon>Pararobbsia</taxon>
    </lineage>
</organism>
<keyword evidence="2" id="KW-1185">Reference proteome</keyword>
<dbReference type="CDD" id="cd09736">
    <property type="entry name" value="Csy2_I-F"/>
    <property type="match status" value="1"/>
</dbReference>
<dbReference type="InterPro" id="IPR013398">
    <property type="entry name" value="CRISPR-assoc_prot_Csy2"/>
</dbReference>